<keyword evidence="7" id="KW-1185">Reference proteome</keyword>
<dbReference type="InterPro" id="IPR000719">
    <property type="entry name" value="Prot_kinase_dom"/>
</dbReference>
<accession>A0A9D4JXP7</accession>
<dbReference type="AlphaFoldDB" id="A0A9D4JXP7"/>
<evidence type="ECO:0000256" key="3">
    <source>
        <dbReference type="ARBA" id="ARBA00023239"/>
    </source>
</evidence>
<organism evidence="6 7">
    <name type="scientific">Dreissena polymorpha</name>
    <name type="common">Zebra mussel</name>
    <name type="synonym">Mytilus polymorpha</name>
    <dbReference type="NCBI Taxonomy" id="45954"/>
    <lineage>
        <taxon>Eukaryota</taxon>
        <taxon>Metazoa</taxon>
        <taxon>Spiralia</taxon>
        <taxon>Lophotrochozoa</taxon>
        <taxon>Mollusca</taxon>
        <taxon>Bivalvia</taxon>
        <taxon>Autobranchia</taxon>
        <taxon>Heteroconchia</taxon>
        <taxon>Euheterodonta</taxon>
        <taxon>Imparidentia</taxon>
        <taxon>Neoheterodontei</taxon>
        <taxon>Myida</taxon>
        <taxon>Dreissenoidea</taxon>
        <taxon>Dreissenidae</taxon>
        <taxon>Dreissena</taxon>
    </lineage>
</organism>
<dbReference type="InterPro" id="IPR050401">
    <property type="entry name" value="Cyclic_nucleotide_synthase"/>
</dbReference>
<dbReference type="PANTHER" id="PTHR11920">
    <property type="entry name" value="GUANYLYL CYCLASE"/>
    <property type="match status" value="1"/>
</dbReference>
<dbReference type="GO" id="GO:0005524">
    <property type="term" value="F:ATP binding"/>
    <property type="evidence" value="ECO:0007669"/>
    <property type="project" value="InterPro"/>
</dbReference>
<evidence type="ECO:0000259" key="5">
    <source>
        <dbReference type="PROSITE" id="PS50011"/>
    </source>
</evidence>
<gene>
    <name evidence="6" type="ORF">DPMN_125977</name>
</gene>
<dbReference type="GO" id="GO:0004383">
    <property type="term" value="F:guanylate cyclase activity"/>
    <property type="evidence" value="ECO:0007669"/>
    <property type="project" value="UniProtKB-EC"/>
</dbReference>
<dbReference type="EMBL" id="JAIWYP010000005">
    <property type="protein sequence ID" value="KAH3824148.1"/>
    <property type="molecule type" value="Genomic_DNA"/>
</dbReference>
<feature type="domain" description="Protein kinase" evidence="5">
    <location>
        <begin position="1"/>
        <end position="111"/>
    </location>
</feature>
<dbReference type="GO" id="GO:0001653">
    <property type="term" value="F:peptide receptor activity"/>
    <property type="evidence" value="ECO:0007669"/>
    <property type="project" value="TreeGrafter"/>
</dbReference>
<dbReference type="Proteomes" id="UP000828390">
    <property type="component" value="Unassembled WGS sequence"/>
</dbReference>
<evidence type="ECO:0000313" key="6">
    <source>
        <dbReference type="EMBL" id="KAH3824148.1"/>
    </source>
</evidence>
<keyword evidence="4" id="KW-0141">cGMP biosynthesis</keyword>
<reference evidence="6" key="1">
    <citation type="journal article" date="2019" name="bioRxiv">
        <title>The Genome of the Zebra Mussel, Dreissena polymorpha: A Resource for Invasive Species Research.</title>
        <authorList>
            <person name="McCartney M.A."/>
            <person name="Auch B."/>
            <person name="Kono T."/>
            <person name="Mallez S."/>
            <person name="Zhang Y."/>
            <person name="Obille A."/>
            <person name="Becker A."/>
            <person name="Abrahante J.E."/>
            <person name="Garbe J."/>
            <person name="Badalamenti J.P."/>
            <person name="Herman A."/>
            <person name="Mangelson H."/>
            <person name="Liachko I."/>
            <person name="Sullivan S."/>
            <person name="Sone E.D."/>
            <person name="Koren S."/>
            <person name="Silverstein K.A.T."/>
            <person name="Beckman K.B."/>
            <person name="Gohl D.M."/>
        </authorList>
    </citation>
    <scope>NUCLEOTIDE SEQUENCE</scope>
    <source>
        <strain evidence="6">Duluth1</strain>
        <tissue evidence="6">Whole animal</tissue>
    </source>
</reference>
<dbReference type="InterPro" id="IPR011009">
    <property type="entry name" value="Kinase-like_dom_sf"/>
</dbReference>
<evidence type="ECO:0000256" key="4">
    <source>
        <dbReference type="ARBA" id="ARBA00023293"/>
    </source>
</evidence>
<dbReference type="GO" id="GO:0007168">
    <property type="term" value="P:receptor guanylyl cyclase signaling pathway"/>
    <property type="evidence" value="ECO:0007669"/>
    <property type="project" value="TreeGrafter"/>
</dbReference>
<dbReference type="PROSITE" id="PS50011">
    <property type="entry name" value="PROTEIN_KINASE_DOM"/>
    <property type="match status" value="1"/>
</dbReference>
<evidence type="ECO:0000313" key="7">
    <source>
        <dbReference type="Proteomes" id="UP000828390"/>
    </source>
</evidence>
<name>A0A9D4JXP7_DREPO</name>
<keyword evidence="2" id="KW-0547">Nucleotide-binding</keyword>
<sequence>MCVLTEYCARGNLQDMLQNDDMKLDWDFKLSLIQDIVEYDVPPREGMTYLHASSIGVHGQLTGSRCMIDGRFVLKITGYGLNCLNESEMRNSRLESVEVVVVDVVVVGSGG</sequence>
<protein>
    <recommendedName>
        <fullName evidence="1">guanylate cyclase</fullName>
        <ecNumber evidence="1">4.6.1.2</ecNumber>
    </recommendedName>
</protein>
<evidence type="ECO:0000256" key="1">
    <source>
        <dbReference type="ARBA" id="ARBA00012202"/>
    </source>
</evidence>
<dbReference type="Pfam" id="PF07714">
    <property type="entry name" value="PK_Tyr_Ser-Thr"/>
    <property type="match status" value="1"/>
</dbReference>
<dbReference type="GO" id="GO:0004672">
    <property type="term" value="F:protein kinase activity"/>
    <property type="evidence" value="ECO:0007669"/>
    <property type="project" value="InterPro"/>
</dbReference>
<dbReference type="GO" id="GO:0004016">
    <property type="term" value="F:adenylate cyclase activity"/>
    <property type="evidence" value="ECO:0007669"/>
    <property type="project" value="TreeGrafter"/>
</dbReference>
<dbReference type="GO" id="GO:0005886">
    <property type="term" value="C:plasma membrane"/>
    <property type="evidence" value="ECO:0007669"/>
    <property type="project" value="TreeGrafter"/>
</dbReference>
<evidence type="ECO:0000256" key="2">
    <source>
        <dbReference type="ARBA" id="ARBA00022741"/>
    </source>
</evidence>
<dbReference type="PANTHER" id="PTHR11920:SF274">
    <property type="entry name" value="GUANYLATE CYCLASE"/>
    <property type="match status" value="1"/>
</dbReference>
<dbReference type="SUPFAM" id="SSF56112">
    <property type="entry name" value="Protein kinase-like (PK-like)"/>
    <property type="match status" value="1"/>
</dbReference>
<dbReference type="InterPro" id="IPR001245">
    <property type="entry name" value="Ser-Thr/Tyr_kinase_cat_dom"/>
</dbReference>
<comment type="caution">
    <text evidence="6">The sequence shown here is derived from an EMBL/GenBank/DDBJ whole genome shotgun (WGS) entry which is preliminary data.</text>
</comment>
<dbReference type="EC" id="4.6.1.2" evidence="1"/>
<reference evidence="6" key="2">
    <citation type="submission" date="2020-11" db="EMBL/GenBank/DDBJ databases">
        <authorList>
            <person name="McCartney M.A."/>
            <person name="Auch B."/>
            <person name="Kono T."/>
            <person name="Mallez S."/>
            <person name="Becker A."/>
            <person name="Gohl D.M."/>
            <person name="Silverstein K.A.T."/>
            <person name="Koren S."/>
            <person name="Bechman K.B."/>
            <person name="Herman A."/>
            <person name="Abrahante J.E."/>
            <person name="Garbe J."/>
        </authorList>
    </citation>
    <scope>NUCLEOTIDE SEQUENCE</scope>
    <source>
        <strain evidence="6">Duluth1</strain>
        <tissue evidence="6">Whole animal</tissue>
    </source>
</reference>
<proteinExistence type="predicted"/>
<dbReference type="Gene3D" id="1.10.510.10">
    <property type="entry name" value="Transferase(Phosphotransferase) domain 1"/>
    <property type="match status" value="1"/>
</dbReference>
<keyword evidence="3" id="KW-0456">Lyase</keyword>